<gene>
    <name evidence="1" type="ORF">CRG98_019301</name>
</gene>
<protein>
    <submittedName>
        <fullName evidence="1">Uncharacterized protein</fullName>
    </submittedName>
</protein>
<organism evidence="1 2">
    <name type="scientific">Punica granatum</name>
    <name type="common">Pomegranate</name>
    <dbReference type="NCBI Taxonomy" id="22663"/>
    <lineage>
        <taxon>Eukaryota</taxon>
        <taxon>Viridiplantae</taxon>
        <taxon>Streptophyta</taxon>
        <taxon>Embryophyta</taxon>
        <taxon>Tracheophyta</taxon>
        <taxon>Spermatophyta</taxon>
        <taxon>Magnoliopsida</taxon>
        <taxon>eudicotyledons</taxon>
        <taxon>Gunneridae</taxon>
        <taxon>Pentapetalae</taxon>
        <taxon>rosids</taxon>
        <taxon>malvids</taxon>
        <taxon>Myrtales</taxon>
        <taxon>Lythraceae</taxon>
        <taxon>Punica</taxon>
    </lineage>
</organism>
<reference evidence="1 2" key="1">
    <citation type="submission" date="2017-11" db="EMBL/GenBank/DDBJ databases">
        <title>De-novo sequencing of pomegranate (Punica granatum L.) genome.</title>
        <authorList>
            <person name="Akparov Z."/>
            <person name="Amiraslanov A."/>
            <person name="Hajiyeva S."/>
            <person name="Abbasov M."/>
            <person name="Kaur K."/>
            <person name="Hamwieh A."/>
            <person name="Solovyev V."/>
            <person name="Salamov A."/>
            <person name="Braich B."/>
            <person name="Kosarev P."/>
            <person name="Mahmoud A."/>
            <person name="Hajiyev E."/>
            <person name="Babayeva S."/>
            <person name="Izzatullayeva V."/>
            <person name="Mammadov A."/>
            <person name="Mammadov A."/>
            <person name="Sharifova S."/>
            <person name="Ojaghi J."/>
            <person name="Eynullazada K."/>
            <person name="Bayramov B."/>
            <person name="Abdulazimova A."/>
            <person name="Shahmuradov I."/>
        </authorList>
    </citation>
    <scope>NUCLEOTIDE SEQUENCE [LARGE SCALE GENOMIC DNA]</scope>
    <source>
        <strain evidence="2">cv. AG2017</strain>
        <tissue evidence="1">Leaf</tissue>
    </source>
</reference>
<comment type="caution">
    <text evidence="1">The sequence shown here is derived from an EMBL/GenBank/DDBJ whole genome shotgun (WGS) entry which is preliminary data.</text>
</comment>
<dbReference type="AlphaFoldDB" id="A0A2I0JVR1"/>
<dbReference type="EMBL" id="PGOL01001168">
    <property type="protein sequence ID" value="PKI60365.1"/>
    <property type="molecule type" value="Genomic_DNA"/>
</dbReference>
<keyword evidence="2" id="KW-1185">Reference proteome</keyword>
<name>A0A2I0JVR1_PUNGR</name>
<accession>A0A2I0JVR1</accession>
<sequence>MAPGEHHAVDVEQLVSSMETILSSATFSIGPDSCIFSTPDILLRHNKKAYIPTAFSIGPLHHRQDYLKRTENIKLKIEADARKHYAEDIDFTPQELVKILVLDGCFLIELFRNYSMRDSLAPEEDDPVFTKSYMFQHLYHDLILPENQIPWIALDHLFNLTKDPQNRQGTSNVCSFISWTSPDDTSLVALVLEFLHHILPADPKKLQVMTSQPKSRHILELLRDLLISNSKTTGPWKDENSWPPIPSATELETAGVTLRKSSAPGLDISFKNGVLEVSEITIQEVTEALFRNIISFEQCSQNCRPVFTSYAILLDNLINTPEDMDRLSKKEIVDNWLNPEDATEFFNRLCHDVYIKEFCYPKPCSDVKRYYEKRLLAIWMELLRKNYLGNPWLVASTCGAIILLFRNFFSSRSTFYAFATRLPCHLFDHFLHRKSVSHQKIPQTCLLKPVGAAVVEVAAFSARCPPCSLASMLSSTPLSTVAWAFFTGPDLVKVINCLPRPGSSDAASTTTSTSCSVGYFMFLFGSNKMLPKAIIRIQEPLLPHPQPRVCPTFGASLIKRVLNNFVPDEFCPDQIPKVVFILLGPRG</sequence>
<dbReference type="PANTHER" id="PTHR31170">
    <property type="entry name" value="BNAC04G53230D PROTEIN"/>
    <property type="match status" value="1"/>
</dbReference>
<proteinExistence type="predicted"/>
<dbReference type="STRING" id="22663.A0A2I0JVR1"/>
<evidence type="ECO:0000313" key="2">
    <source>
        <dbReference type="Proteomes" id="UP000233551"/>
    </source>
</evidence>
<evidence type="ECO:0000313" key="1">
    <source>
        <dbReference type="EMBL" id="PKI60365.1"/>
    </source>
</evidence>
<dbReference type="InterPro" id="IPR004158">
    <property type="entry name" value="DUF247_pln"/>
</dbReference>
<dbReference type="PANTHER" id="PTHR31170:SF17">
    <property type="match status" value="1"/>
</dbReference>
<dbReference type="Proteomes" id="UP000233551">
    <property type="component" value="Unassembled WGS sequence"/>
</dbReference>
<dbReference type="Pfam" id="PF03140">
    <property type="entry name" value="DUF247"/>
    <property type="match status" value="1"/>
</dbReference>